<comment type="caution">
    <text evidence="7">The sequence shown here is derived from an EMBL/GenBank/DDBJ whole genome shotgun (WGS) entry which is preliminary data.</text>
</comment>
<protein>
    <submittedName>
        <fullName evidence="7">Pyridine nucleotide-disulfide oxidoreductase-like protein</fullName>
    </submittedName>
</protein>
<dbReference type="PRINTS" id="PR00469">
    <property type="entry name" value="PNDRDTASEII"/>
</dbReference>
<evidence type="ECO:0000313" key="7">
    <source>
        <dbReference type="EMBL" id="KAK4125532.1"/>
    </source>
</evidence>
<feature type="domain" description="FAD/NAD(P)-binding" evidence="6">
    <location>
        <begin position="45"/>
        <end position="356"/>
    </location>
</feature>
<keyword evidence="2" id="KW-0285">Flavoprotein</keyword>
<comment type="similarity">
    <text evidence="1">Belongs to the class-II pyridine nucleotide-disulfide oxidoreductase family.</text>
</comment>
<dbReference type="PRINTS" id="PR00368">
    <property type="entry name" value="FADPNR"/>
</dbReference>
<keyword evidence="3" id="KW-0560">Oxidoreductase</keyword>
<dbReference type="InterPro" id="IPR023753">
    <property type="entry name" value="FAD/NAD-binding_dom"/>
</dbReference>
<reference evidence="7" key="1">
    <citation type="journal article" date="2023" name="Mol. Phylogenet. Evol.">
        <title>Genome-scale phylogeny and comparative genomics of the fungal order Sordariales.</title>
        <authorList>
            <person name="Hensen N."/>
            <person name="Bonometti L."/>
            <person name="Westerberg I."/>
            <person name="Brannstrom I.O."/>
            <person name="Guillou S."/>
            <person name="Cros-Aarteil S."/>
            <person name="Calhoun S."/>
            <person name="Haridas S."/>
            <person name="Kuo A."/>
            <person name="Mondo S."/>
            <person name="Pangilinan J."/>
            <person name="Riley R."/>
            <person name="LaButti K."/>
            <person name="Andreopoulos B."/>
            <person name="Lipzen A."/>
            <person name="Chen C."/>
            <person name="Yan M."/>
            <person name="Daum C."/>
            <person name="Ng V."/>
            <person name="Clum A."/>
            <person name="Steindorff A."/>
            <person name="Ohm R.A."/>
            <person name="Martin F."/>
            <person name="Silar P."/>
            <person name="Natvig D.O."/>
            <person name="Lalanne C."/>
            <person name="Gautier V."/>
            <person name="Ament-Velasquez S.L."/>
            <person name="Kruys A."/>
            <person name="Hutchinson M.I."/>
            <person name="Powell A.J."/>
            <person name="Barry K."/>
            <person name="Miller A.N."/>
            <person name="Grigoriev I.V."/>
            <person name="Debuchy R."/>
            <person name="Gladieux P."/>
            <person name="Hiltunen Thoren M."/>
            <person name="Johannesson H."/>
        </authorList>
    </citation>
    <scope>NUCLEOTIDE SEQUENCE</scope>
    <source>
        <strain evidence="7">CBS 731.68</strain>
    </source>
</reference>
<dbReference type="SUPFAM" id="SSF51905">
    <property type="entry name" value="FAD/NAD(P)-binding domain"/>
    <property type="match status" value="1"/>
</dbReference>
<dbReference type="RefSeq" id="XP_062649303.1">
    <property type="nucleotide sequence ID" value="XM_062795120.1"/>
</dbReference>
<name>A0AAN6U377_9PEZI</name>
<dbReference type="Gene3D" id="3.50.50.60">
    <property type="entry name" value="FAD/NAD(P)-binding domain"/>
    <property type="match status" value="2"/>
</dbReference>
<feature type="signal peptide" evidence="5">
    <location>
        <begin position="1"/>
        <end position="30"/>
    </location>
</feature>
<evidence type="ECO:0000256" key="4">
    <source>
        <dbReference type="SAM" id="MobiDB-lite"/>
    </source>
</evidence>
<sequence>MAWVQKQAIQHPLLSPRWLALSAIAAAVSGAALPRTDGPPATDFDAVIVGGGPAGLAALSGLARVRRKVLLIDSGEYRNAPTRHMHDVLGFDGVTPAYFRWAARQQLSHYTTVTMINGTVVKIRPANEQNTHFIVSSLNPQGTTETNITARKIVLATGLRDILPSTPGIRENWGQGIFWCPWCDGHEHADQPLGLLGSLDNVPAAVREMLTLNKDIIALVNGTDTPEFRNLTETKQANWQKYLQIHNVRVDNRTITRITRLRNGTDGTEDPSLPTVAEHDLFRVEFSEGDPVDRAAFLAAFPSEQTSKVGEEMGVQLWGGRLAANASAGLMTNVPGVYAVGDANSDNTTNVPHALFSGKRTAVFLHVRLAREDGERELNETEVSSDKATTNAASKRDLEHAARSLWETVNGEPGDILYAGEFDQ</sequence>
<feature type="chain" id="PRO_5042967411" evidence="5">
    <location>
        <begin position="31"/>
        <end position="424"/>
    </location>
</feature>
<feature type="region of interest" description="Disordered" evidence="4">
    <location>
        <begin position="376"/>
        <end position="397"/>
    </location>
</feature>
<evidence type="ECO:0000256" key="2">
    <source>
        <dbReference type="ARBA" id="ARBA00022630"/>
    </source>
</evidence>
<reference evidence="7" key="2">
    <citation type="submission" date="2023-05" db="EMBL/GenBank/DDBJ databases">
        <authorList>
            <consortium name="Lawrence Berkeley National Laboratory"/>
            <person name="Steindorff A."/>
            <person name="Hensen N."/>
            <person name="Bonometti L."/>
            <person name="Westerberg I."/>
            <person name="Brannstrom I.O."/>
            <person name="Guillou S."/>
            <person name="Cros-Aarteil S."/>
            <person name="Calhoun S."/>
            <person name="Haridas S."/>
            <person name="Kuo A."/>
            <person name="Mondo S."/>
            <person name="Pangilinan J."/>
            <person name="Riley R."/>
            <person name="Labutti K."/>
            <person name="Andreopoulos B."/>
            <person name="Lipzen A."/>
            <person name="Chen C."/>
            <person name="Yanf M."/>
            <person name="Daum C."/>
            <person name="Ng V."/>
            <person name="Clum A."/>
            <person name="Ohm R."/>
            <person name="Martin F."/>
            <person name="Silar P."/>
            <person name="Natvig D."/>
            <person name="Lalanne C."/>
            <person name="Gautier V."/>
            <person name="Ament-Velasquez S.L."/>
            <person name="Kruys A."/>
            <person name="Hutchinson M.I."/>
            <person name="Powell A.J."/>
            <person name="Barry K."/>
            <person name="Miller A.N."/>
            <person name="Grigoriev I.V."/>
            <person name="Debuchy R."/>
            <person name="Gladieux P."/>
            <person name="Thoren M.H."/>
            <person name="Johannesson H."/>
        </authorList>
    </citation>
    <scope>NUCLEOTIDE SEQUENCE</scope>
    <source>
        <strain evidence="7">CBS 731.68</strain>
    </source>
</reference>
<evidence type="ECO:0000313" key="8">
    <source>
        <dbReference type="Proteomes" id="UP001302602"/>
    </source>
</evidence>
<dbReference type="Pfam" id="PF07992">
    <property type="entry name" value="Pyr_redox_2"/>
    <property type="match status" value="1"/>
</dbReference>
<dbReference type="InterPro" id="IPR036188">
    <property type="entry name" value="FAD/NAD-bd_sf"/>
</dbReference>
<dbReference type="GO" id="GO:0097237">
    <property type="term" value="P:cellular response to toxic substance"/>
    <property type="evidence" value="ECO:0007669"/>
    <property type="project" value="UniProtKB-ARBA"/>
</dbReference>
<dbReference type="PANTHER" id="PTHR48105">
    <property type="entry name" value="THIOREDOXIN REDUCTASE 1-RELATED-RELATED"/>
    <property type="match status" value="1"/>
</dbReference>
<dbReference type="GeneID" id="87831889"/>
<dbReference type="EMBL" id="MU853225">
    <property type="protein sequence ID" value="KAK4125532.1"/>
    <property type="molecule type" value="Genomic_DNA"/>
</dbReference>
<dbReference type="GO" id="GO:0016491">
    <property type="term" value="F:oxidoreductase activity"/>
    <property type="evidence" value="ECO:0007669"/>
    <property type="project" value="UniProtKB-KW"/>
</dbReference>
<evidence type="ECO:0000259" key="6">
    <source>
        <dbReference type="Pfam" id="PF07992"/>
    </source>
</evidence>
<organism evidence="7 8">
    <name type="scientific">Parathielavia appendiculata</name>
    <dbReference type="NCBI Taxonomy" id="2587402"/>
    <lineage>
        <taxon>Eukaryota</taxon>
        <taxon>Fungi</taxon>
        <taxon>Dikarya</taxon>
        <taxon>Ascomycota</taxon>
        <taxon>Pezizomycotina</taxon>
        <taxon>Sordariomycetes</taxon>
        <taxon>Sordariomycetidae</taxon>
        <taxon>Sordariales</taxon>
        <taxon>Chaetomiaceae</taxon>
        <taxon>Parathielavia</taxon>
    </lineage>
</organism>
<proteinExistence type="inferred from homology"/>
<dbReference type="InterPro" id="IPR050097">
    <property type="entry name" value="Ferredoxin-NADP_redctase_2"/>
</dbReference>
<keyword evidence="5" id="KW-0732">Signal</keyword>
<gene>
    <name evidence="7" type="ORF">N657DRAFT_662060</name>
</gene>
<accession>A0AAN6U377</accession>
<evidence type="ECO:0000256" key="1">
    <source>
        <dbReference type="ARBA" id="ARBA00009333"/>
    </source>
</evidence>
<evidence type="ECO:0000256" key="5">
    <source>
        <dbReference type="SAM" id="SignalP"/>
    </source>
</evidence>
<keyword evidence="8" id="KW-1185">Reference proteome</keyword>
<dbReference type="AlphaFoldDB" id="A0AAN6U377"/>
<evidence type="ECO:0000256" key="3">
    <source>
        <dbReference type="ARBA" id="ARBA00023002"/>
    </source>
</evidence>
<dbReference type="Proteomes" id="UP001302602">
    <property type="component" value="Unassembled WGS sequence"/>
</dbReference>